<evidence type="ECO:0000313" key="3">
    <source>
        <dbReference type="Proteomes" id="UP000016743"/>
    </source>
</evidence>
<dbReference type="EMBL" id="CP006734">
    <property type="protein sequence ID" value="AGW40365.1"/>
    <property type="molecule type" value="Genomic_DNA"/>
</dbReference>
<dbReference type="KEGG" id="lxy:O159_00950"/>
<dbReference type="AlphaFoldDB" id="U3P250"/>
<name>U3P250_LEIXC</name>
<proteinExistence type="predicted"/>
<reference evidence="2 3" key="1">
    <citation type="journal article" date="2013" name="Genome Announc.">
        <title>Complete Genome Sequence of Leifsonia xyli subsp. cynodontis Strain DSM46306, a Gram-Positive Bacterial Pathogen of Grasses.</title>
        <authorList>
            <person name="Monteiro-Vitorello C.B."/>
            <person name="Zerillo M.M."/>
            <person name="Van Sluys M.A."/>
            <person name="Camargo L.E."/>
            <person name="Kitajima J.P."/>
        </authorList>
    </citation>
    <scope>NUCLEOTIDE SEQUENCE [LARGE SCALE GENOMIC DNA]</scope>
    <source>
        <strain evidence="2 3">DSM 46306</strain>
    </source>
</reference>
<keyword evidence="1" id="KW-0812">Transmembrane</keyword>
<organism evidence="2 3">
    <name type="scientific">Leifsonia xyli subsp. cynodontis DSM 46306</name>
    <dbReference type="NCBI Taxonomy" id="1389489"/>
    <lineage>
        <taxon>Bacteria</taxon>
        <taxon>Bacillati</taxon>
        <taxon>Actinomycetota</taxon>
        <taxon>Actinomycetes</taxon>
        <taxon>Micrococcales</taxon>
        <taxon>Microbacteriaceae</taxon>
        <taxon>Leifsonia</taxon>
    </lineage>
</organism>
<dbReference type="Proteomes" id="UP000016743">
    <property type="component" value="Chromosome"/>
</dbReference>
<keyword evidence="3" id="KW-1185">Reference proteome</keyword>
<dbReference type="HOGENOM" id="CLU_2954944_0_0_11"/>
<protein>
    <submittedName>
        <fullName evidence="2">Uncharacterized protein</fullName>
    </submittedName>
</protein>
<keyword evidence="1" id="KW-0472">Membrane</keyword>
<keyword evidence="1" id="KW-1133">Transmembrane helix</keyword>
<evidence type="ECO:0000313" key="2">
    <source>
        <dbReference type="EMBL" id="AGW40365.1"/>
    </source>
</evidence>
<feature type="transmembrane region" description="Helical" evidence="1">
    <location>
        <begin position="29"/>
        <end position="52"/>
    </location>
</feature>
<evidence type="ECO:0000256" key="1">
    <source>
        <dbReference type="SAM" id="Phobius"/>
    </source>
</evidence>
<sequence length="59" mass="6363">MASNVCASEEVMPAAESVRVPSRSKRTQVHVRVTVGALAGWVVLFGSAMAILRICEVYE</sequence>
<accession>U3P250</accession>
<gene>
    <name evidence="2" type="ORF">O159_00950</name>
</gene>